<dbReference type="AlphaFoldDB" id="A0A8S9HFU1"/>
<dbReference type="Proteomes" id="UP000712281">
    <property type="component" value="Unassembled WGS sequence"/>
</dbReference>
<evidence type="ECO:0000313" key="2">
    <source>
        <dbReference type="EMBL" id="KAF2554748.1"/>
    </source>
</evidence>
<proteinExistence type="predicted"/>
<gene>
    <name evidence="2" type="ORF">F2Q68_00015636</name>
</gene>
<accession>A0A8S9HFU1</accession>
<evidence type="ECO:0000256" key="1">
    <source>
        <dbReference type="SAM" id="MobiDB-lite"/>
    </source>
</evidence>
<name>A0A8S9HFU1_BRACR</name>
<dbReference type="EMBL" id="QGKW02001940">
    <property type="protein sequence ID" value="KAF2554748.1"/>
    <property type="molecule type" value="Genomic_DNA"/>
</dbReference>
<feature type="region of interest" description="Disordered" evidence="1">
    <location>
        <begin position="206"/>
        <end position="228"/>
    </location>
</feature>
<protein>
    <submittedName>
        <fullName evidence="2">Uncharacterized protein</fullName>
    </submittedName>
</protein>
<organism evidence="2 3">
    <name type="scientific">Brassica cretica</name>
    <name type="common">Mustard</name>
    <dbReference type="NCBI Taxonomy" id="69181"/>
    <lineage>
        <taxon>Eukaryota</taxon>
        <taxon>Viridiplantae</taxon>
        <taxon>Streptophyta</taxon>
        <taxon>Embryophyta</taxon>
        <taxon>Tracheophyta</taxon>
        <taxon>Spermatophyta</taxon>
        <taxon>Magnoliopsida</taxon>
        <taxon>eudicotyledons</taxon>
        <taxon>Gunneridae</taxon>
        <taxon>Pentapetalae</taxon>
        <taxon>rosids</taxon>
        <taxon>malvids</taxon>
        <taxon>Brassicales</taxon>
        <taxon>Brassicaceae</taxon>
        <taxon>Brassiceae</taxon>
        <taxon>Brassica</taxon>
    </lineage>
</organism>
<reference evidence="2" key="1">
    <citation type="submission" date="2019-12" db="EMBL/GenBank/DDBJ databases">
        <title>Genome sequencing and annotation of Brassica cretica.</title>
        <authorList>
            <person name="Studholme D.J."/>
            <person name="Sarris P.F."/>
        </authorList>
    </citation>
    <scope>NUCLEOTIDE SEQUENCE</scope>
    <source>
        <strain evidence="2">PFS-001/15</strain>
        <tissue evidence="2">Leaf</tissue>
    </source>
</reference>
<comment type="caution">
    <text evidence="2">The sequence shown here is derived from an EMBL/GenBank/DDBJ whole genome shotgun (WGS) entry which is preliminary data.</text>
</comment>
<evidence type="ECO:0000313" key="3">
    <source>
        <dbReference type="Proteomes" id="UP000712281"/>
    </source>
</evidence>
<feature type="compositionally biased region" description="Polar residues" evidence="1">
    <location>
        <begin position="1"/>
        <end position="13"/>
    </location>
</feature>
<sequence>MGEALNASTSDSRAPTALPDHIAEFLAFQTELDREDADKESSTHAETSSPPAPADVPNLVAVAPSPIVVGSDDGAIATLPVSEIAAQPSGSSTTPVPVDDSEVAPESGPPPPSKRGIVLGLRAPSATPTVSPRGVSDSGLIPQHRAKFVSLIDGMINDCGSQVERVTKELAESHSELSQLEEASKAIEGAHSLEVLQTEARIGELERDLGKTPSSLLKAKQAKKAKSS</sequence>
<feature type="region of interest" description="Disordered" evidence="1">
    <location>
        <begin position="80"/>
        <end position="117"/>
    </location>
</feature>
<feature type="region of interest" description="Disordered" evidence="1">
    <location>
        <begin position="1"/>
        <end position="58"/>
    </location>
</feature>